<feature type="region of interest" description="Disordered" evidence="10">
    <location>
        <begin position="408"/>
        <end position="468"/>
    </location>
</feature>
<comment type="similarity">
    <text evidence="3">Belongs to the bZIP family. ATF subfamily.</text>
</comment>
<dbReference type="PROSITE" id="PS00036">
    <property type="entry name" value="BZIP_BASIC"/>
    <property type="match status" value="1"/>
</dbReference>
<feature type="compositionally biased region" description="Low complexity" evidence="10">
    <location>
        <begin position="111"/>
        <end position="130"/>
    </location>
</feature>
<feature type="compositionally biased region" description="Low complexity" evidence="10">
    <location>
        <begin position="440"/>
        <end position="449"/>
    </location>
</feature>
<protein>
    <submittedName>
        <fullName evidence="12">Cyclic AMP-responsive element-binding protein 3-like 1</fullName>
    </submittedName>
</protein>
<dbReference type="Proteomes" id="UP001474421">
    <property type="component" value="Unassembled WGS sequence"/>
</dbReference>
<evidence type="ECO:0000256" key="1">
    <source>
        <dbReference type="ARBA" id="ARBA00004123"/>
    </source>
</evidence>
<evidence type="ECO:0000256" key="3">
    <source>
        <dbReference type="ARBA" id="ARBA00009050"/>
    </source>
</evidence>
<dbReference type="GO" id="GO:0006986">
    <property type="term" value="P:response to unfolded protein"/>
    <property type="evidence" value="ECO:0007669"/>
    <property type="project" value="UniProtKB-KW"/>
</dbReference>
<dbReference type="PRINTS" id="PR00041">
    <property type="entry name" value="LEUZIPPRCREB"/>
</dbReference>
<feature type="region of interest" description="Disordered" evidence="10">
    <location>
        <begin position="292"/>
        <end position="318"/>
    </location>
</feature>
<sequence>MESKRNLQPYWLVYKSVCQNTPVLPPPLGSCRKAAPPAFPLLPVPISHWKRWGGRSEAREGQEAWHGGGRSDGRDWGKACDGDSWAAIPEGSSFQPSRRLPQPSPVPFTPSPFRLPLLPPTGGVPTGPTLSKPPLRASAAPSGKAIPPPPTGSPHGLQVVFGRGRRSPPVPGARGTAPPGCAAVRRTACPFRTGSGSAGGEQSSFSPSNLFRAFLGLDSSTMDGMLEPFPGGASSFLDLGDLNEADFLNNVHFSESFDHFSENMEDFSNELFNSFFDDPMLVEKNPLLDMDLDPPTPGIQAEHSYSLSGDSAPQSPLMPVKTEENASELENGMWTLQHKLCSIMVKQEQNMVPEIPETQLPTHAAPMMNLNPLQRLPDPKEAPIEMTIQPVIKAEPREVNQFLNVPTDDLVQMPPTPPSSHGSDSDGSQSPRSLPPSSPARPTARSSTAISSSPLLTAPHKLQGTSGPLLLTEEEKRTLIAEGYPIPTKLPLTKAEEKALKRVRRKIKNKISAQESRRKKKEYVECLEKKVETYTSENNELWKKVETLENANRTLLQQLQKLQSLVAGKVSRPYKMASTQTGTCLMVLVLCFVLILGSMMPCLPEFSTSSQTVKAAPTPDIYTTSKIQSRSLLFYDEHRGSLEETYSSFISVEHPEEWEAEKNGEEEKQPQADVHNTLAVAREAVKYLNKTHLTGPNQNQTSSALTHSKEGFHERDGPSSDTAEYL</sequence>
<dbReference type="SUPFAM" id="SSF57959">
    <property type="entry name" value="Leucine zipper domain"/>
    <property type="match status" value="1"/>
</dbReference>
<evidence type="ECO:0000256" key="7">
    <source>
        <dbReference type="ARBA" id="ARBA00023163"/>
    </source>
</evidence>
<dbReference type="Pfam" id="PF00170">
    <property type="entry name" value="bZIP_1"/>
    <property type="match status" value="1"/>
</dbReference>
<feature type="compositionally biased region" description="Polar residues" evidence="10">
    <location>
        <begin position="303"/>
        <end position="314"/>
    </location>
</feature>
<dbReference type="PANTHER" id="PTHR46004:SF1">
    <property type="entry name" value="CYCLIC AMP-RESPONSIVE ELEMENT-BINDING PROTEIN 3-LIKE PROTEIN 1"/>
    <property type="match status" value="1"/>
</dbReference>
<organism evidence="12 13">
    <name type="scientific">Crotalus adamanteus</name>
    <name type="common">Eastern diamondback rattlesnake</name>
    <dbReference type="NCBI Taxonomy" id="8729"/>
    <lineage>
        <taxon>Eukaryota</taxon>
        <taxon>Metazoa</taxon>
        <taxon>Chordata</taxon>
        <taxon>Craniata</taxon>
        <taxon>Vertebrata</taxon>
        <taxon>Euteleostomi</taxon>
        <taxon>Lepidosauria</taxon>
        <taxon>Squamata</taxon>
        <taxon>Bifurcata</taxon>
        <taxon>Unidentata</taxon>
        <taxon>Episquamata</taxon>
        <taxon>Toxicofera</taxon>
        <taxon>Serpentes</taxon>
        <taxon>Colubroidea</taxon>
        <taxon>Viperidae</taxon>
        <taxon>Crotalinae</taxon>
        <taxon>Crotalus</taxon>
    </lineage>
</organism>
<keyword evidence="4" id="KW-0805">Transcription regulation</keyword>
<keyword evidence="7" id="KW-0804">Transcription</keyword>
<evidence type="ECO:0000256" key="10">
    <source>
        <dbReference type="SAM" id="MobiDB-lite"/>
    </source>
</evidence>
<dbReference type="AlphaFoldDB" id="A0AAW1C5U5"/>
<dbReference type="CDD" id="cd14689">
    <property type="entry name" value="bZIP_CREB3"/>
    <property type="match status" value="1"/>
</dbReference>
<feature type="region of interest" description="Disordered" evidence="10">
    <location>
        <begin position="53"/>
        <end position="182"/>
    </location>
</feature>
<evidence type="ECO:0000256" key="2">
    <source>
        <dbReference type="ARBA" id="ARBA00004648"/>
    </source>
</evidence>
<dbReference type="PANTHER" id="PTHR46004">
    <property type="entry name" value="CYCLIC AMP RESPONSE ELEMENT-BINDING PROTEIN A"/>
    <property type="match status" value="1"/>
</dbReference>
<dbReference type="GO" id="GO:0005789">
    <property type="term" value="C:endoplasmic reticulum membrane"/>
    <property type="evidence" value="ECO:0007669"/>
    <property type="project" value="UniProtKB-SubCell"/>
</dbReference>
<keyword evidence="6" id="KW-0010">Activator</keyword>
<evidence type="ECO:0000256" key="5">
    <source>
        <dbReference type="ARBA" id="ARBA00023125"/>
    </source>
</evidence>
<feature type="compositionally biased region" description="Polar residues" evidence="10">
    <location>
        <begin position="691"/>
        <end position="706"/>
    </location>
</feature>
<comment type="subcellular location">
    <subcellularLocation>
        <location evidence="2">Endoplasmic reticulum membrane</location>
        <topology evidence="2">Single-pass type II membrane protein</topology>
    </subcellularLocation>
    <subcellularLocation>
        <location evidence="1">Nucleus</location>
    </subcellularLocation>
</comment>
<feature type="compositionally biased region" description="Basic and acidic residues" evidence="10">
    <location>
        <begin position="54"/>
        <end position="81"/>
    </location>
</feature>
<proteinExistence type="inferred from homology"/>
<feature type="compositionally biased region" description="Low complexity" evidence="10">
    <location>
        <begin position="419"/>
        <end position="432"/>
    </location>
</feature>
<comment type="caution">
    <text evidence="12">The sequence shown here is derived from an EMBL/GenBank/DDBJ whole genome shotgun (WGS) entry which is preliminary data.</text>
</comment>
<dbReference type="Gene3D" id="1.20.5.170">
    <property type="match status" value="1"/>
</dbReference>
<evidence type="ECO:0000256" key="9">
    <source>
        <dbReference type="ARBA" id="ARBA00023242"/>
    </source>
</evidence>
<gene>
    <name evidence="12" type="ORF">NXF25_001034</name>
</gene>
<feature type="region of interest" description="Disordered" evidence="10">
    <location>
        <begin position="689"/>
        <end position="726"/>
    </location>
</feature>
<keyword evidence="8" id="KW-0834">Unfolded protein response</keyword>
<dbReference type="InterPro" id="IPR004827">
    <property type="entry name" value="bZIP"/>
</dbReference>
<reference evidence="12 13" key="1">
    <citation type="journal article" date="2024" name="Proc. Natl. Acad. Sci. U.S.A.">
        <title>The genetic regulatory architecture and epigenomic basis for age-related changes in rattlesnake venom.</title>
        <authorList>
            <person name="Hogan M.P."/>
            <person name="Holding M.L."/>
            <person name="Nystrom G.S."/>
            <person name="Colston T.J."/>
            <person name="Bartlett D.A."/>
            <person name="Mason A.J."/>
            <person name="Ellsworth S.A."/>
            <person name="Rautsaw R.M."/>
            <person name="Lawrence K.C."/>
            <person name="Strickland J.L."/>
            <person name="He B."/>
            <person name="Fraser P."/>
            <person name="Margres M.J."/>
            <person name="Gilbert D.M."/>
            <person name="Gibbs H.L."/>
            <person name="Parkinson C.L."/>
            <person name="Rokyta D.R."/>
        </authorList>
    </citation>
    <scope>NUCLEOTIDE SEQUENCE [LARGE SCALE GENOMIC DNA]</scope>
    <source>
        <strain evidence="12">DRR0105</strain>
    </source>
</reference>
<accession>A0AAW1C5U5</accession>
<keyword evidence="9" id="KW-0539">Nucleus</keyword>
<keyword evidence="13" id="KW-1185">Reference proteome</keyword>
<feature type="compositionally biased region" description="Basic and acidic residues" evidence="10">
    <location>
        <begin position="707"/>
        <end position="718"/>
    </location>
</feature>
<evidence type="ECO:0000259" key="11">
    <source>
        <dbReference type="PROSITE" id="PS50217"/>
    </source>
</evidence>
<evidence type="ECO:0000256" key="6">
    <source>
        <dbReference type="ARBA" id="ARBA00023159"/>
    </source>
</evidence>
<dbReference type="InterPro" id="IPR046347">
    <property type="entry name" value="bZIP_sf"/>
</dbReference>
<keyword evidence="5" id="KW-0238">DNA-binding</keyword>
<feature type="domain" description="BZIP" evidence="11">
    <location>
        <begin position="499"/>
        <end position="562"/>
    </location>
</feature>
<evidence type="ECO:0000313" key="12">
    <source>
        <dbReference type="EMBL" id="KAK9409859.1"/>
    </source>
</evidence>
<dbReference type="EMBL" id="JAOTOJ010000001">
    <property type="protein sequence ID" value="KAK9409859.1"/>
    <property type="molecule type" value="Genomic_DNA"/>
</dbReference>
<dbReference type="GO" id="GO:0000981">
    <property type="term" value="F:DNA-binding transcription factor activity, RNA polymerase II-specific"/>
    <property type="evidence" value="ECO:0007669"/>
    <property type="project" value="TreeGrafter"/>
</dbReference>
<dbReference type="SMART" id="SM00338">
    <property type="entry name" value="BRLZ"/>
    <property type="match status" value="1"/>
</dbReference>
<dbReference type="GO" id="GO:0005634">
    <property type="term" value="C:nucleus"/>
    <property type="evidence" value="ECO:0007669"/>
    <property type="project" value="UniProtKB-SubCell"/>
</dbReference>
<evidence type="ECO:0000313" key="13">
    <source>
        <dbReference type="Proteomes" id="UP001474421"/>
    </source>
</evidence>
<evidence type="ECO:0000256" key="4">
    <source>
        <dbReference type="ARBA" id="ARBA00023015"/>
    </source>
</evidence>
<name>A0AAW1C5U5_CROAD</name>
<evidence type="ECO:0000256" key="8">
    <source>
        <dbReference type="ARBA" id="ARBA00023230"/>
    </source>
</evidence>
<dbReference type="GO" id="GO:0035497">
    <property type="term" value="F:cAMP response element binding"/>
    <property type="evidence" value="ECO:0007669"/>
    <property type="project" value="TreeGrafter"/>
</dbReference>
<dbReference type="PROSITE" id="PS50217">
    <property type="entry name" value="BZIP"/>
    <property type="match status" value="1"/>
</dbReference>
<dbReference type="FunFam" id="1.20.5.170:FF:000054">
    <property type="entry name" value="Cyclic AMP-responsive element-binding protein 3-like 2"/>
    <property type="match status" value="1"/>
</dbReference>